<accession>A0AAD4UW75</accession>
<protein>
    <submittedName>
        <fullName evidence="1">Uncharacterized protein</fullName>
    </submittedName>
</protein>
<dbReference type="AlphaFoldDB" id="A0AAD4UW75"/>
<sequence>MANRLQPHMPNLNHHSQNAFVPGRQIQDNIILAHEVFHYLKLRKSKKVFEMGVKLEMNKVYTAWSGISWRQ</sequence>
<name>A0AAD4UW75_PRUDU</name>
<evidence type="ECO:0000313" key="2">
    <source>
        <dbReference type="Proteomes" id="UP001054821"/>
    </source>
</evidence>
<organism evidence="1 2">
    <name type="scientific">Prunus dulcis</name>
    <name type="common">Almond</name>
    <name type="synonym">Amygdalus dulcis</name>
    <dbReference type="NCBI Taxonomy" id="3755"/>
    <lineage>
        <taxon>Eukaryota</taxon>
        <taxon>Viridiplantae</taxon>
        <taxon>Streptophyta</taxon>
        <taxon>Embryophyta</taxon>
        <taxon>Tracheophyta</taxon>
        <taxon>Spermatophyta</taxon>
        <taxon>Magnoliopsida</taxon>
        <taxon>eudicotyledons</taxon>
        <taxon>Gunneridae</taxon>
        <taxon>Pentapetalae</taxon>
        <taxon>rosids</taxon>
        <taxon>fabids</taxon>
        <taxon>Rosales</taxon>
        <taxon>Rosaceae</taxon>
        <taxon>Amygdaloideae</taxon>
        <taxon>Amygdaleae</taxon>
        <taxon>Prunus</taxon>
    </lineage>
</organism>
<comment type="caution">
    <text evidence="1">The sequence shown here is derived from an EMBL/GenBank/DDBJ whole genome shotgun (WGS) entry which is preliminary data.</text>
</comment>
<gene>
    <name evidence="1" type="ORF">L3X38_043306</name>
</gene>
<dbReference type="EMBL" id="JAJFAZ020000008">
    <property type="protein sequence ID" value="KAI5314130.1"/>
    <property type="molecule type" value="Genomic_DNA"/>
</dbReference>
<keyword evidence="2" id="KW-1185">Reference proteome</keyword>
<dbReference type="Proteomes" id="UP001054821">
    <property type="component" value="Chromosome 8"/>
</dbReference>
<reference evidence="1 2" key="1">
    <citation type="journal article" date="2022" name="G3 (Bethesda)">
        <title>Whole-genome sequence and methylome profiling of the almond [Prunus dulcis (Mill.) D.A. Webb] cultivar 'Nonpareil'.</title>
        <authorList>
            <person name="D'Amico-Willman K.M."/>
            <person name="Ouma W.Z."/>
            <person name="Meulia T."/>
            <person name="Sideli G.M."/>
            <person name="Gradziel T.M."/>
            <person name="Fresnedo-Ramirez J."/>
        </authorList>
    </citation>
    <scope>NUCLEOTIDE SEQUENCE [LARGE SCALE GENOMIC DNA]</scope>
    <source>
        <strain evidence="1">Clone GOH B32 T37-40</strain>
    </source>
</reference>
<evidence type="ECO:0000313" key="1">
    <source>
        <dbReference type="EMBL" id="KAI5314130.1"/>
    </source>
</evidence>
<proteinExistence type="predicted"/>